<evidence type="ECO:0000313" key="3">
    <source>
        <dbReference type="Proteomes" id="UP000016662"/>
    </source>
</evidence>
<dbReference type="Proteomes" id="UP000016662">
    <property type="component" value="Unassembled WGS sequence"/>
</dbReference>
<dbReference type="eggNOG" id="COG0745">
    <property type="taxonomic scope" value="Bacteria"/>
</dbReference>
<dbReference type="OrthoDB" id="1820937at2"/>
<comment type="caution">
    <text evidence="2">The sequence shown here is derived from an EMBL/GenBank/DDBJ whole genome shotgun (WGS) entry which is preliminary data.</text>
</comment>
<organism evidence="2 3">
    <name type="scientific">Ruminococcus callidus ATCC 27760</name>
    <dbReference type="NCBI Taxonomy" id="411473"/>
    <lineage>
        <taxon>Bacteria</taxon>
        <taxon>Bacillati</taxon>
        <taxon>Bacillota</taxon>
        <taxon>Clostridia</taxon>
        <taxon>Eubacteriales</taxon>
        <taxon>Oscillospiraceae</taxon>
        <taxon>Ruminococcus</taxon>
    </lineage>
</organism>
<evidence type="ECO:0000313" key="2">
    <source>
        <dbReference type="EMBL" id="ERJ97345.1"/>
    </source>
</evidence>
<proteinExistence type="predicted"/>
<sequence length="123" mass="14466">MQNENQTTKGINVSDVVYTIQKLGISSNLFGFNYIRYAIELIAKDESYMHSITKRLYPEIARAFNSTSQRVERAIRHAIDVSMYRVNHEYWDMIFDGICTLDDVRPTNSEFLATLYTYLKYRC</sequence>
<dbReference type="GO" id="GO:0042173">
    <property type="term" value="P:regulation of sporulation resulting in formation of a cellular spore"/>
    <property type="evidence" value="ECO:0007669"/>
    <property type="project" value="InterPro"/>
</dbReference>
<dbReference type="RefSeq" id="WP_021682022.1">
    <property type="nucleotide sequence ID" value="NZ_KI260389.1"/>
</dbReference>
<dbReference type="GO" id="GO:0003700">
    <property type="term" value="F:DNA-binding transcription factor activity"/>
    <property type="evidence" value="ECO:0007669"/>
    <property type="project" value="InterPro"/>
</dbReference>
<dbReference type="GO" id="GO:0005509">
    <property type="term" value="F:calcium ion binding"/>
    <property type="evidence" value="ECO:0007669"/>
    <property type="project" value="InterPro"/>
</dbReference>
<dbReference type="InterPro" id="IPR016032">
    <property type="entry name" value="Sig_transdc_resp-reg_C-effctor"/>
</dbReference>
<dbReference type="AlphaFoldDB" id="U2KYZ9"/>
<gene>
    <name evidence="2" type="ORF">RUMCAL_00417</name>
</gene>
<dbReference type="HOGENOM" id="CLU_072509_2_0_9"/>
<dbReference type="InterPro" id="IPR014879">
    <property type="entry name" value="Spo0A_C"/>
</dbReference>
<dbReference type="GO" id="GO:0005737">
    <property type="term" value="C:cytoplasm"/>
    <property type="evidence" value="ECO:0007669"/>
    <property type="project" value="InterPro"/>
</dbReference>
<keyword evidence="3" id="KW-1185">Reference proteome</keyword>
<dbReference type="STRING" id="411473.RUMCAL_00417"/>
<dbReference type="InterPro" id="IPR036388">
    <property type="entry name" value="WH-like_DNA-bd_sf"/>
</dbReference>
<dbReference type="GO" id="GO:0003677">
    <property type="term" value="F:DNA binding"/>
    <property type="evidence" value="ECO:0007669"/>
    <property type="project" value="InterPro"/>
</dbReference>
<reference evidence="2 3" key="1">
    <citation type="submission" date="2013-07" db="EMBL/GenBank/DDBJ databases">
        <authorList>
            <person name="Weinstock G."/>
            <person name="Sodergren E."/>
            <person name="Wylie T."/>
            <person name="Fulton L."/>
            <person name="Fulton R."/>
            <person name="Fronick C."/>
            <person name="O'Laughlin M."/>
            <person name="Godfrey J."/>
            <person name="Miner T."/>
            <person name="Herter B."/>
            <person name="Appelbaum E."/>
            <person name="Cordes M."/>
            <person name="Lek S."/>
            <person name="Wollam A."/>
            <person name="Pepin K.H."/>
            <person name="Palsikar V.B."/>
            <person name="Mitreva M."/>
            <person name="Wilson R.K."/>
        </authorList>
    </citation>
    <scope>NUCLEOTIDE SEQUENCE [LARGE SCALE GENOMIC DNA]</scope>
    <source>
        <strain evidence="2 3">ATCC 27760</strain>
    </source>
</reference>
<dbReference type="Pfam" id="PF08769">
    <property type="entry name" value="Spo0A_C"/>
    <property type="match status" value="1"/>
</dbReference>
<feature type="domain" description="Sporulation initiation factor Spo0A C-terminal" evidence="1">
    <location>
        <begin position="18"/>
        <end position="118"/>
    </location>
</feature>
<dbReference type="SUPFAM" id="SSF46894">
    <property type="entry name" value="C-terminal effector domain of the bipartite response regulators"/>
    <property type="match status" value="1"/>
</dbReference>
<dbReference type="EMBL" id="AWVF01000031">
    <property type="protein sequence ID" value="ERJ97345.1"/>
    <property type="molecule type" value="Genomic_DNA"/>
</dbReference>
<name>U2KYZ9_9FIRM</name>
<dbReference type="Gene3D" id="1.10.10.10">
    <property type="entry name" value="Winged helix-like DNA-binding domain superfamily/Winged helix DNA-binding domain"/>
    <property type="match status" value="1"/>
</dbReference>
<accession>U2KYZ9</accession>
<evidence type="ECO:0000259" key="1">
    <source>
        <dbReference type="Pfam" id="PF08769"/>
    </source>
</evidence>
<protein>
    <submittedName>
        <fullName evidence="2">Sporulation transcription factor Spo0A domain protein</fullName>
    </submittedName>
</protein>